<reference evidence="2 3" key="1">
    <citation type="journal article" date="2015" name="Stand. Genomic Sci.">
        <title>Genomic Encyclopedia of Bacterial and Archaeal Type Strains, Phase III: the genomes of soil and plant-associated and newly described type strains.</title>
        <authorList>
            <person name="Whitman W.B."/>
            <person name="Woyke T."/>
            <person name="Klenk H.P."/>
            <person name="Zhou Y."/>
            <person name="Lilburn T.G."/>
            <person name="Beck B.J."/>
            <person name="De Vos P."/>
            <person name="Vandamme P."/>
            <person name="Eisen J.A."/>
            <person name="Garrity G."/>
            <person name="Hugenholtz P."/>
            <person name="Kyrpides N.C."/>
        </authorList>
    </citation>
    <scope>NUCLEOTIDE SEQUENCE [LARGE SCALE GENOMIC DNA]</scope>
    <source>
        <strain evidence="2 3">CECT 8445</strain>
    </source>
</reference>
<feature type="domain" description="Methyltransferase type 11" evidence="1">
    <location>
        <begin position="121"/>
        <end position="170"/>
    </location>
</feature>
<dbReference type="InterPro" id="IPR029063">
    <property type="entry name" value="SAM-dependent_MTases_sf"/>
</dbReference>
<dbReference type="Gene3D" id="3.40.50.150">
    <property type="entry name" value="Vaccinia Virus protein VP39"/>
    <property type="match status" value="1"/>
</dbReference>
<gene>
    <name evidence="2" type="ORF">DFQ05_0326</name>
</gene>
<dbReference type="OrthoDB" id="8773442at2"/>
<evidence type="ECO:0000313" key="2">
    <source>
        <dbReference type="EMBL" id="TCK68816.1"/>
    </source>
</evidence>
<protein>
    <submittedName>
        <fullName evidence="2">Methyltransferase family protein</fullName>
    </submittedName>
</protein>
<dbReference type="SUPFAM" id="SSF53335">
    <property type="entry name" value="S-adenosyl-L-methionine-dependent methyltransferases"/>
    <property type="match status" value="1"/>
</dbReference>
<sequence>MIKKLKSKIKAKIKTIYENRIGTFFFRQNGFCPCCEKEVDFIARHHWLRDHFKCNNCGSIPRERALMDIINTYYPNWKALYIHESSPGDRGHSLTLKKHAKHYMASQYYPGKTLGYTVDGFKNEDLENQTFKDETFDLVITSDVMEHIYEPDKAFKEIHRTLKPGGAHIFSVPIINKHKPSERWATKNPDGSPNFLLEPEWHGNPVDAKGSPVTFHWGYDIKSFIEKHTGGECEIVYLDDLSKGIRAEYIEIVIQKKTLNA</sequence>
<evidence type="ECO:0000313" key="3">
    <source>
        <dbReference type="Proteomes" id="UP000295714"/>
    </source>
</evidence>
<dbReference type="InterPro" id="IPR013216">
    <property type="entry name" value="Methyltransf_11"/>
</dbReference>
<dbReference type="CDD" id="cd02440">
    <property type="entry name" value="AdoMet_MTases"/>
    <property type="match status" value="1"/>
</dbReference>
<keyword evidence="3" id="KW-1185">Reference proteome</keyword>
<dbReference type="AlphaFoldDB" id="A0A4R1KUD5"/>
<keyword evidence="2" id="KW-0489">Methyltransferase</keyword>
<dbReference type="GO" id="GO:0032259">
    <property type="term" value="P:methylation"/>
    <property type="evidence" value="ECO:0007669"/>
    <property type="project" value="UniProtKB-KW"/>
</dbReference>
<accession>A0A4R1KUD5</accession>
<comment type="caution">
    <text evidence="2">The sequence shown here is derived from an EMBL/GenBank/DDBJ whole genome shotgun (WGS) entry which is preliminary data.</text>
</comment>
<dbReference type="Proteomes" id="UP000295714">
    <property type="component" value="Unassembled WGS sequence"/>
</dbReference>
<keyword evidence="2" id="KW-0808">Transferase</keyword>
<dbReference type="GO" id="GO:0008757">
    <property type="term" value="F:S-adenosylmethionine-dependent methyltransferase activity"/>
    <property type="evidence" value="ECO:0007669"/>
    <property type="project" value="InterPro"/>
</dbReference>
<dbReference type="EMBL" id="SMGI01000001">
    <property type="protein sequence ID" value="TCK68816.1"/>
    <property type="molecule type" value="Genomic_DNA"/>
</dbReference>
<dbReference type="RefSeq" id="WP_132702901.1">
    <property type="nucleotide sequence ID" value="NZ_SMGI01000001.1"/>
</dbReference>
<evidence type="ECO:0000259" key="1">
    <source>
        <dbReference type="Pfam" id="PF08241"/>
    </source>
</evidence>
<name>A0A4R1KUD5_9FLAO</name>
<dbReference type="Pfam" id="PF08241">
    <property type="entry name" value="Methyltransf_11"/>
    <property type="match status" value="1"/>
</dbReference>
<organism evidence="2 3">
    <name type="scientific">Winogradskyella wandonensis</name>
    <dbReference type="NCBI Taxonomy" id="1442586"/>
    <lineage>
        <taxon>Bacteria</taxon>
        <taxon>Pseudomonadati</taxon>
        <taxon>Bacteroidota</taxon>
        <taxon>Flavobacteriia</taxon>
        <taxon>Flavobacteriales</taxon>
        <taxon>Flavobacteriaceae</taxon>
        <taxon>Winogradskyella</taxon>
    </lineage>
</organism>
<proteinExistence type="predicted"/>